<keyword evidence="1" id="KW-1133">Transmembrane helix</keyword>
<feature type="transmembrane region" description="Helical" evidence="1">
    <location>
        <begin position="162"/>
        <end position="185"/>
    </location>
</feature>
<dbReference type="SMART" id="SM00267">
    <property type="entry name" value="GGDEF"/>
    <property type="match status" value="1"/>
</dbReference>
<evidence type="ECO:0000313" key="3">
    <source>
        <dbReference type="EMBL" id="AAF12040.1"/>
    </source>
</evidence>
<dbReference type="CDD" id="cd01949">
    <property type="entry name" value="GGDEF"/>
    <property type="match status" value="1"/>
</dbReference>
<dbReference type="InterPro" id="IPR029787">
    <property type="entry name" value="Nucleotide_cyclase"/>
</dbReference>
<organism evidence="3 4">
    <name type="scientific">Deinococcus radiodurans (strain ATCC 13939 / DSM 20539 / JCM 16871 / CCUG 27074 / LMG 4051 / NBRC 15346 / NCIMB 9279 / VKM B-1422 / R1)</name>
    <dbReference type="NCBI Taxonomy" id="243230"/>
    <lineage>
        <taxon>Bacteria</taxon>
        <taxon>Thermotogati</taxon>
        <taxon>Deinococcota</taxon>
        <taxon>Deinococci</taxon>
        <taxon>Deinococcales</taxon>
        <taxon>Deinococcaceae</taxon>
        <taxon>Deinococcus</taxon>
    </lineage>
</organism>
<dbReference type="Gene3D" id="3.30.70.270">
    <property type="match status" value="1"/>
</dbReference>
<feature type="transmembrane region" description="Helical" evidence="1">
    <location>
        <begin position="33"/>
        <end position="52"/>
    </location>
</feature>
<dbReference type="NCBIfam" id="TIGR00254">
    <property type="entry name" value="GGDEF"/>
    <property type="match status" value="1"/>
</dbReference>
<dbReference type="PIR" id="E75266">
    <property type="entry name" value="E75266"/>
</dbReference>
<feature type="domain" description="GGDEF" evidence="2">
    <location>
        <begin position="232"/>
        <end position="356"/>
    </location>
</feature>
<sequence>MSSPSSSPMTMPESSAPSLPVVSALFARARDRLVAVACGAYVIYAAFCSVLTGSPLSTAQLAGVGVCGVVFVLALAGKLRSFRMRVAAQLVVTLLSFYGAQHELASDNFSDQITHLLWVMVAFPSYVLLLGSRLGLVIGLLVIALMALLLLGAGPLTPDQTLAWMTGLFVVLTLLLTQYLIAGFIERYLSIHEQTSGELQAARLDALTGVAGRAALESELQRALDTARRTNSPLSVILADIDHFKQVNDVHGHGAGDDVLRAFAKRLRRNVGGAGMVGRWGGEEFMAVLPGVARDDALALAERLRQAVSDTEIAGLPVTASFGVAALRPDDDLNQLFSRADERLYDAKNGGRNTVR</sequence>
<dbReference type="PANTHER" id="PTHR45138:SF9">
    <property type="entry name" value="DIGUANYLATE CYCLASE DGCM-RELATED"/>
    <property type="match status" value="1"/>
</dbReference>
<dbReference type="SUPFAM" id="SSF55073">
    <property type="entry name" value="Nucleotide cyclase"/>
    <property type="match status" value="1"/>
</dbReference>
<feature type="transmembrane region" description="Helical" evidence="1">
    <location>
        <begin position="58"/>
        <end position="75"/>
    </location>
</feature>
<dbReference type="KEGG" id="dra:DR_2498"/>
<keyword evidence="1" id="KW-0472">Membrane</keyword>
<dbReference type="Proteomes" id="UP000002524">
    <property type="component" value="Chromosome 1"/>
</dbReference>
<dbReference type="GO" id="GO:0052621">
    <property type="term" value="F:diguanylate cyclase activity"/>
    <property type="evidence" value="ECO:0000318"/>
    <property type="project" value="GO_Central"/>
</dbReference>
<dbReference type="FunFam" id="3.30.70.270:FF:000001">
    <property type="entry name" value="Diguanylate cyclase domain protein"/>
    <property type="match status" value="1"/>
</dbReference>
<dbReference type="STRING" id="243230.DR_2498"/>
<gene>
    <name evidence="3" type="ordered locus">DR_2498</name>
</gene>
<dbReference type="InterPro" id="IPR043128">
    <property type="entry name" value="Rev_trsase/Diguanyl_cyclase"/>
</dbReference>
<dbReference type="InterPro" id="IPR050469">
    <property type="entry name" value="Diguanylate_Cyclase"/>
</dbReference>
<dbReference type="GO" id="GO:0043709">
    <property type="term" value="P:cell adhesion involved in single-species biofilm formation"/>
    <property type="evidence" value="ECO:0000318"/>
    <property type="project" value="GO_Central"/>
</dbReference>
<evidence type="ECO:0000313" key="4">
    <source>
        <dbReference type="Proteomes" id="UP000002524"/>
    </source>
</evidence>
<dbReference type="PROSITE" id="PS50887">
    <property type="entry name" value="GGDEF"/>
    <property type="match status" value="1"/>
</dbReference>
<feature type="transmembrane region" description="Helical" evidence="1">
    <location>
        <begin position="136"/>
        <end position="156"/>
    </location>
</feature>
<dbReference type="OrthoDB" id="9804747at2"/>
<name>Q9RRJ2_DEIRA</name>
<reference evidence="3 4" key="1">
    <citation type="journal article" date="1999" name="Science">
        <title>Genome sequence of the radioresistant bacterium Deinococcus radiodurans R1.</title>
        <authorList>
            <person name="White O."/>
            <person name="Eisen J.A."/>
            <person name="Heidelberg J.F."/>
            <person name="Hickey E.K."/>
            <person name="Peterson J.D."/>
            <person name="Dodson R.J."/>
            <person name="Haft D.H."/>
            <person name="Gwinn M.L."/>
            <person name="Nelson W.C."/>
            <person name="Richardson D.L."/>
            <person name="Moffat K.S."/>
            <person name="Qin H."/>
            <person name="Jiang L."/>
            <person name="Pamphile W."/>
            <person name="Crosby M."/>
            <person name="Shen M."/>
            <person name="Vamathevan J.J."/>
            <person name="Lam P."/>
            <person name="McDonald L."/>
            <person name="Utterback T."/>
            <person name="Zalewski C."/>
            <person name="Makarova K.S."/>
            <person name="Aravind L."/>
            <person name="Daly M.J."/>
            <person name="Minton K.W."/>
            <person name="Fleischmann R.D."/>
            <person name="Ketchum K.A."/>
            <person name="Nelson K.E."/>
            <person name="Salzberg S."/>
            <person name="Smith H.O."/>
            <person name="Venter J.C."/>
            <person name="Fraser C.M."/>
        </authorList>
    </citation>
    <scope>NUCLEOTIDE SEQUENCE [LARGE SCALE GENOMIC DNA]</scope>
    <source>
        <strain evidence="4">ATCC 13939 / DSM 20539 / JCM 16871 / LMG 4051 / NBRC 15346 / NCIMB 9279 / R1 / VKM B-1422</strain>
    </source>
</reference>
<proteinExistence type="predicted"/>
<dbReference type="EMBL" id="AE000513">
    <property type="protein sequence ID" value="AAF12040.1"/>
    <property type="molecule type" value="Genomic_DNA"/>
</dbReference>
<accession>Q9RRJ2</accession>
<dbReference type="PATRIC" id="fig|243230.17.peg.2738"/>
<dbReference type="InterPro" id="IPR000160">
    <property type="entry name" value="GGDEF_dom"/>
</dbReference>
<evidence type="ECO:0000259" key="2">
    <source>
        <dbReference type="PROSITE" id="PS50887"/>
    </source>
</evidence>
<keyword evidence="1" id="KW-0812">Transmembrane</keyword>
<dbReference type="GO" id="GO:0005886">
    <property type="term" value="C:plasma membrane"/>
    <property type="evidence" value="ECO:0000318"/>
    <property type="project" value="GO_Central"/>
</dbReference>
<dbReference type="PaxDb" id="243230-DR_2498"/>
<dbReference type="HOGENOM" id="CLU_000445_11_1_0"/>
<dbReference type="PANTHER" id="PTHR45138">
    <property type="entry name" value="REGULATORY COMPONENTS OF SENSORY TRANSDUCTION SYSTEM"/>
    <property type="match status" value="1"/>
</dbReference>
<dbReference type="EnsemblBacteria" id="AAF12040">
    <property type="protein sequence ID" value="AAF12040"/>
    <property type="gene ID" value="DR_2498"/>
</dbReference>
<dbReference type="AlphaFoldDB" id="Q9RRJ2"/>
<keyword evidence="4" id="KW-1185">Reference proteome</keyword>
<dbReference type="Pfam" id="PF00990">
    <property type="entry name" value="GGDEF"/>
    <property type="match status" value="1"/>
</dbReference>
<dbReference type="InParanoid" id="Q9RRJ2"/>
<evidence type="ECO:0000256" key="1">
    <source>
        <dbReference type="SAM" id="Phobius"/>
    </source>
</evidence>
<protein>
    <submittedName>
        <fullName evidence="3">GGDEF family protein</fullName>
    </submittedName>
</protein>
<dbReference type="eggNOG" id="COG3706">
    <property type="taxonomic scope" value="Bacteria"/>
</dbReference>
<dbReference type="GO" id="GO:1902201">
    <property type="term" value="P:negative regulation of bacterial-type flagellum-dependent cell motility"/>
    <property type="evidence" value="ECO:0000318"/>
    <property type="project" value="GO_Central"/>
</dbReference>